<dbReference type="Proteomes" id="UP000281726">
    <property type="component" value="Unassembled WGS sequence"/>
</dbReference>
<dbReference type="OrthoDB" id="4329964at2"/>
<dbReference type="RefSeq" id="WP_120732103.1">
    <property type="nucleotide sequence ID" value="NZ_RBAK01000016.1"/>
</dbReference>
<sequence>MASFPAPVPEPSGSADDVTAWIAALPEAEVLIADEASGAPAAAWGDRFFFVGPDRRRPFATLVDHDHAGFDEESRLDRPGVFRLSVELGRAEFTRRFGYPPAEFPAHRASVDFAALDRVVPHPVYGTHGWACVLNPGPASRAEVDRLLGHAHGLARRRHHRSRVRSPRPG</sequence>
<gene>
    <name evidence="2" type="ORF">D7223_28455</name>
</gene>
<proteinExistence type="predicted"/>
<evidence type="ECO:0000313" key="2">
    <source>
        <dbReference type="EMBL" id="RKN39684.1"/>
    </source>
</evidence>
<dbReference type="Pfam" id="PF19694">
    <property type="entry name" value="DUF6194"/>
    <property type="match status" value="1"/>
</dbReference>
<organism evidence="2 3">
    <name type="scientific">Micromonospora endolithica</name>
    <dbReference type="NCBI Taxonomy" id="230091"/>
    <lineage>
        <taxon>Bacteria</taxon>
        <taxon>Bacillati</taxon>
        <taxon>Actinomycetota</taxon>
        <taxon>Actinomycetes</taxon>
        <taxon>Micromonosporales</taxon>
        <taxon>Micromonosporaceae</taxon>
        <taxon>Micromonospora</taxon>
    </lineage>
</organism>
<feature type="domain" description="DUF6194" evidence="1">
    <location>
        <begin position="15"/>
        <end position="162"/>
    </location>
</feature>
<reference evidence="2 3" key="1">
    <citation type="journal article" date="2004" name="Syst. Appl. Microbiol.">
        <title>Cryptoendolithic actinomycetes from antarctic sandstone rock samples: Micromonospora endolithica sp. nov. and two isolates related to Micromonospora coerulea Jensen 1932.</title>
        <authorList>
            <person name="Hirsch P."/>
            <person name="Mevs U."/>
            <person name="Kroppenstedt R.M."/>
            <person name="Schumann P."/>
            <person name="Stackebrandt E."/>
        </authorList>
    </citation>
    <scope>NUCLEOTIDE SEQUENCE [LARGE SCALE GENOMIC DNA]</scope>
    <source>
        <strain evidence="2 3">JCM 12677</strain>
    </source>
</reference>
<accession>A0A3A9YVS3</accession>
<name>A0A3A9YVS3_9ACTN</name>
<dbReference type="EMBL" id="RBAK01000016">
    <property type="protein sequence ID" value="RKN39684.1"/>
    <property type="molecule type" value="Genomic_DNA"/>
</dbReference>
<comment type="caution">
    <text evidence="2">The sequence shown here is derived from an EMBL/GenBank/DDBJ whole genome shotgun (WGS) entry which is preliminary data.</text>
</comment>
<keyword evidence="3" id="KW-1185">Reference proteome</keyword>
<protein>
    <recommendedName>
        <fullName evidence="1">DUF6194 domain-containing protein</fullName>
    </recommendedName>
</protein>
<dbReference type="AlphaFoldDB" id="A0A3A9YVS3"/>
<dbReference type="InterPro" id="IPR045676">
    <property type="entry name" value="DUF6194"/>
</dbReference>
<evidence type="ECO:0000259" key="1">
    <source>
        <dbReference type="Pfam" id="PF19694"/>
    </source>
</evidence>
<evidence type="ECO:0000313" key="3">
    <source>
        <dbReference type="Proteomes" id="UP000281726"/>
    </source>
</evidence>